<comment type="pathway">
    <text evidence="3">Carbohydrate degradation.</text>
</comment>
<reference evidence="7 8" key="1">
    <citation type="submission" date="2020-06" db="EMBL/GenBank/DDBJ databases">
        <title>Nonomuraea sp. SMC257, a novel actinomycete isolated from soil.</title>
        <authorList>
            <person name="Chanama M."/>
        </authorList>
    </citation>
    <scope>NUCLEOTIDE SEQUENCE [LARGE SCALE GENOMIC DNA]</scope>
    <source>
        <strain evidence="7 8">SMC257</strain>
    </source>
</reference>
<sequence length="423" mass="44993">MSASGKLYLIALCGGADRPSRALGGRTPFEAAPTPHLDRLATEGRNGLLEVIADGVPPESDSGAMALLGYDPAVYYTGRGPLEGYGNRYWDPDGHSVAFRINFASLNEETGRLDRRTSRDLTDEEMELLVAEILEQVRLAPDIGVNLTGWGRHRGILAFSSRNRPLSGEVSNTDPGFVKEGAFGLPVADHPDRPLAARALVDDPAAHLVAELVNSFVEASARVLRASEVNRRRAAAGRKPANVLLVRDGGHRLPDLPPVRGRVSMYGQVPAERGLARLIGAEFTTAKPAPGQPEPDFYARLLPRLLADPADVVFAHIKGPDEPGHDNQPEEKTRAVADIDAHLAGPLRAALGPSDTLVVTCDHATPCEAGIHTDDKVPLAVAGPGITPDGVTSFGEAAAARGDLPIKRASELMPWLQSLRGSP</sequence>
<dbReference type="InterPro" id="IPR006124">
    <property type="entry name" value="Metalloenzyme"/>
</dbReference>
<dbReference type="InterPro" id="IPR004456">
    <property type="entry name" value="Pglycerate_mutase_ApgM"/>
</dbReference>
<dbReference type="GO" id="GO:0006096">
    <property type="term" value="P:glycolytic process"/>
    <property type="evidence" value="ECO:0007669"/>
    <property type="project" value="UniProtKB-KW"/>
</dbReference>
<dbReference type="InterPro" id="IPR042253">
    <property type="entry name" value="Pglycerate_mutase_ApgM_sf"/>
</dbReference>
<dbReference type="EMBL" id="JABWGN010000011">
    <property type="protein sequence ID" value="NUW35468.1"/>
    <property type="molecule type" value="Genomic_DNA"/>
</dbReference>
<evidence type="ECO:0000256" key="2">
    <source>
        <dbReference type="ARBA" id="ARBA00002315"/>
    </source>
</evidence>
<proteinExistence type="inferred from homology"/>
<dbReference type="Gene3D" id="3.30.70.2130">
    <property type="entry name" value="Metalloenzyme domain"/>
    <property type="match status" value="1"/>
</dbReference>
<dbReference type="SUPFAM" id="SSF53649">
    <property type="entry name" value="Alkaline phosphatase-like"/>
    <property type="match status" value="1"/>
</dbReference>
<dbReference type="Pfam" id="PF10143">
    <property type="entry name" value="PhosphMutase"/>
    <property type="match status" value="1"/>
</dbReference>
<comment type="caution">
    <text evidence="7">The sequence shown here is derived from an EMBL/GenBank/DDBJ whole genome shotgun (WGS) entry which is preliminary data.</text>
</comment>
<dbReference type="Proteomes" id="UP000586042">
    <property type="component" value="Unassembled WGS sequence"/>
</dbReference>
<comment type="catalytic activity">
    <reaction evidence="1">
        <text>(2R)-2-phosphoglycerate = (2R)-3-phosphoglycerate</text>
        <dbReference type="Rhea" id="RHEA:15901"/>
        <dbReference type="ChEBI" id="CHEBI:58272"/>
        <dbReference type="ChEBI" id="CHEBI:58289"/>
        <dbReference type="EC" id="5.4.2.12"/>
    </reaction>
</comment>
<dbReference type="PANTHER" id="PTHR31209">
    <property type="entry name" value="COFACTOR-INDEPENDENT PHOSPHOGLYCERATE MUTASE"/>
    <property type="match status" value="1"/>
</dbReference>
<evidence type="ECO:0000259" key="6">
    <source>
        <dbReference type="Pfam" id="PF01676"/>
    </source>
</evidence>
<comment type="function">
    <text evidence="2">Catalyzes the interconversion of 2-phosphoglycerate and 3-phosphoglycerate.</text>
</comment>
<dbReference type="CDD" id="cd16011">
    <property type="entry name" value="iPGM_like"/>
    <property type="match status" value="1"/>
</dbReference>
<dbReference type="AlphaFoldDB" id="A0A7Y6ID69"/>
<keyword evidence="8" id="KW-1185">Reference proteome</keyword>
<keyword evidence="5" id="KW-0324">Glycolysis</keyword>
<dbReference type="Pfam" id="PF01676">
    <property type="entry name" value="Metalloenzyme"/>
    <property type="match status" value="1"/>
</dbReference>
<evidence type="ECO:0000256" key="1">
    <source>
        <dbReference type="ARBA" id="ARBA00000370"/>
    </source>
</evidence>
<accession>A0A7Y6ID69</accession>
<dbReference type="Gene3D" id="3.40.720.10">
    <property type="entry name" value="Alkaline Phosphatase, subunit A"/>
    <property type="match status" value="2"/>
</dbReference>
<dbReference type="EC" id="5.4.2.12" evidence="7"/>
<keyword evidence="7" id="KW-0413">Isomerase</keyword>
<dbReference type="GO" id="GO:0046872">
    <property type="term" value="F:metal ion binding"/>
    <property type="evidence" value="ECO:0007669"/>
    <property type="project" value="InterPro"/>
</dbReference>
<evidence type="ECO:0000313" key="7">
    <source>
        <dbReference type="EMBL" id="NUW35468.1"/>
    </source>
</evidence>
<dbReference type="NCBIfam" id="NF038358">
    <property type="entry name" value="phophono_PhpG"/>
    <property type="match status" value="1"/>
</dbReference>
<dbReference type="PANTHER" id="PTHR31209:SF0">
    <property type="entry name" value="METALLOENZYME DOMAIN-CONTAINING PROTEIN"/>
    <property type="match status" value="1"/>
</dbReference>
<comment type="similarity">
    <text evidence="4">Belongs to the BPG-independent phosphoglycerate mutase family. A-PGAM subfamily.</text>
</comment>
<dbReference type="PIRSF" id="PIRSF006392">
    <property type="entry name" value="IPGAM_arch"/>
    <property type="match status" value="1"/>
</dbReference>
<dbReference type="GO" id="GO:0004619">
    <property type="term" value="F:phosphoglycerate mutase activity"/>
    <property type="evidence" value="ECO:0007669"/>
    <property type="project" value="UniProtKB-EC"/>
</dbReference>
<protein>
    <submittedName>
        <fullName evidence="7">2,3-bisphosphoglycerate-independent phosphoglycerate mutase</fullName>
        <ecNumber evidence="7">5.4.2.12</ecNumber>
    </submittedName>
</protein>
<name>A0A7Y6ID69_9ACTN</name>
<evidence type="ECO:0000256" key="3">
    <source>
        <dbReference type="ARBA" id="ARBA00004921"/>
    </source>
</evidence>
<feature type="domain" description="Metalloenzyme" evidence="6">
    <location>
        <begin position="7"/>
        <end position="408"/>
    </location>
</feature>
<gene>
    <name evidence="7" type="primary">apgM</name>
    <name evidence="7" type="ORF">HTZ77_29150</name>
</gene>
<evidence type="ECO:0000256" key="4">
    <source>
        <dbReference type="ARBA" id="ARBA00005524"/>
    </source>
</evidence>
<dbReference type="RefSeq" id="WP_175592889.1">
    <property type="nucleotide sequence ID" value="NZ_JABWGN010000011.1"/>
</dbReference>
<dbReference type="InterPro" id="IPR017850">
    <property type="entry name" value="Alkaline_phosphatase_core_sf"/>
</dbReference>
<evidence type="ECO:0000313" key="8">
    <source>
        <dbReference type="Proteomes" id="UP000586042"/>
    </source>
</evidence>
<evidence type="ECO:0000256" key="5">
    <source>
        <dbReference type="ARBA" id="ARBA00023152"/>
    </source>
</evidence>
<organism evidence="7 8">
    <name type="scientific">Nonomuraea montanisoli</name>
    <dbReference type="NCBI Taxonomy" id="2741721"/>
    <lineage>
        <taxon>Bacteria</taxon>
        <taxon>Bacillati</taxon>
        <taxon>Actinomycetota</taxon>
        <taxon>Actinomycetes</taxon>
        <taxon>Streptosporangiales</taxon>
        <taxon>Streptosporangiaceae</taxon>
        <taxon>Nonomuraea</taxon>
    </lineage>
</organism>